<dbReference type="SUPFAM" id="SSF52540">
    <property type="entry name" value="P-loop containing nucleoside triphosphate hydrolases"/>
    <property type="match status" value="1"/>
</dbReference>
<accession>A0A1G7UNE7</accession>
<keyword evidence="4" id="KW-1185">Reference proteome</keyword>
<dbReference type="AlphaFoldDB" id="A0A1G7UNE7"/>
<dbReference type="GO" id="GO:0003677">
    <property type="term" value="F:DNA binding"/>
    <property type="evidence" value="ECO:0007669"/>
    <property type="project" value="InterPro"/>
</dbReference>
<organism evidence="3 4">
    <name type="scientific">Pseudonocardia oroxyli</name>
    <dbReference type="NCBI Taxonomy" id="366584"/>
    <lineage>
        <taxon>Bacteria</taxon>
        <taxon>Bacillati</taxon>
        <taxon>Actinomycetota</taxon>
        <taxon>Actinomycetes</taxon>
        <taxon>Pseudonocardiales</taxon>
        <taxon>Pseudonocardiaceae</taxon>
        <taxon>Pseudonocardia</taxon>
    </lineage>
</organism>
<dbReference type="Gene3D" id="3.40.50.300">
    <property type="entry name" value="P-loop containing nucleotide triphosphate hydrolases"/>
    <property type="match status" value="1"/>
</dbReference>
<reference evidence="3 4" key="1">
    <citation type="submission" date="2016-10" db="EMBL/GenBank/DDBJ databases">
        <authorList>
            <person name="de Groot N.N."/>
        </authorList>
    </citation>
    <scope>NUCLEOTIDE SEQUENCE [LARGE SCALE GENOMIC DNA]</scope>
    <source>
        <strain evidence="3 4">CGMCC 4.3143</strain>
    </source>
</reference>
<dbReference type="STRING" id="366584.SAMN05216377_11290"/>
<protein>
    <submittedName>
        <fullName evidence="3">DNA segregation ATPase FtsK/SpoIIIE, S-DNA-T family</fullName>
    </submittedName>
</protein>
<dbReference type="OrthoDB" id="5149094at2"/>
<evidence type="ECO:0000256" key="1">
    <source>
        <dbReference type="PROSITE-ProRule" id="PRU00289"/>
    </source>
</evidence>
<keyword evidence="1" id="KW-0067">ATP-binding</keyword>
<feature type="domain" description="FtsK" evidence="2">
    <location>
        <begin position="130"/>
        <end position="315"/>
    </location>
</feature>
<evidence type="ECO:0000259" key="2">
    <source>
        <dbReference type="PROSITE" id="PS50901"/>
    </source>
</evidence>
<dbReference type="EMBL" id="FNBE01000012">
    <property type="protein sequence ID" value="SDG48639.1"/>
    <property type="molecule type" value="Genomic_DNA"/>
</dbReference>
<gene>
    <name evidence="3" type="ORF">SAMN05216377_11290</name>
</gene>
<dbReference type="GO" id="GO:0005524">
    <property type="term" value="F:ATP binding"/>
    <property type="evidence" value="ECO:0007669"/>
    <property type="project" value="UniProtKB-UniRule"/>
</dbReference>
<dbReference type="PROSITE" id="PS50901">
    <property type="entry name" value="FTSK"/>
    <property type="match status" value="1"/>
</dbReference>
<keyword evidence="1" id="KW-0547">Nucleotide-binding</keyword>
<feature type="binding site" evidence="1">
    <location>
        <begin position="148"/>
        <end position="155"/>
    </location>
    <ligand>
        <name>ATP</name>
        <dbReference type="ChEBI" id="CHEBI:30616"/>
    </ligand>
</feature>
<dbReference type="InterPro" id="IPR027417">
    <property type="entry name" value="P-loop_NTPase"/>
</dbReference>
<sequence>MRLPFGRGADLDRIETMGMVDAWHRACEGAGLYRSVATVTGETRVIPKVLAAEPSRSRLIVRLEPGMTAGDLRAASPRIAPFVGAWGLRVEPYGHGENVIVHLLAGDPLGTRALPCPDRGPILVGRDEHGEHLGVVDPAELTHICVQGQTRSGKSVFLYSLLSALDRQRRHGYPLRIDGVDPSGLLLRPFIGSVLGLGDPDAVEDYLTSAVRELDSRISRIPLTSDVLPVSDDDPLRFIVIEELPGLWRHLDAVDPKQAKRCRALLARLLSESHKAGMRVVILCQRAEATTIGASERAQCAMRVSFRSDTREGVKLLHADVDGDTADRHTREAAGIALLSVPGRALTRVRTPFLPYADYVRRVSQ</sequence>
<name>A0A1G7UNE7_PSEOR</name>
<dbReference type="RefSeq" id="WP_093086525.1">
    <property type="nucleotide sequence ID" value="NZ_FNBE01000012.1"/>
</dbReference>
<evidence type="ECO:0000313" key="3">
    <source>
        <dbReference type="EMBL" id="SDG48639.1"/>
    </source>
</evidence>
<proteinExistence type="predicted"/>
<dbReference type="InterPro" id="IPR002543">
    <property type="entry name" value="FtsK_dom"/>
</dbReference>
<evidence type="ECO:0000313" key="4">
    <source>
        <dbReference type="Proteomes" id="UP000198967"/>
    </source>
</evidence>
<dbReference type="Proteomes" id="UP000198967">
    <property type="component" value="Unassembled WGS sequence"/>
</dbReference>